<accession>A0A9P7BMR1</accession>
<dbReference type="Proteomes" id="UP000716291">
    <property type="component" value="Unassembled WGS sequence"/>
</dbReference>
<keyword evidence="2" id="KW-1185">Reference proteome</keyword>
<comment type="caution">
    <text evidence="1">The sequence shown here is derived from an EMBL/GenBank/DDBJ whole genome shotgun (WGS) entry which is preliminary data.</text>
</comment>
<sequence>MFSLLPLYDSDEVQNALTPKKFVEEIKNNEALVWGIDQGVADIITTGGFGSLNSKERVRKTSTKEYYHTYSFNLATQEDFSYYNKDNWLIKLNFKSYIKNQRAANEIVKRILDSIKHSSSNSIGEKKQHCDTKQKWALLPTNDNKSAISYKNNCLR</sequence>
<dbReference type="EMBL" id="JAANQT010002579">
    <property type="protein sequence ID" value="KAG1302185.1"/>
    <property type="molecule type" value="Genomic_DNA"/>
</dbReference>
<protein>
    <submittedName>
        <fullName evidence="1">Uncharacterized protein</fullName>
    </submittedName>
</protein>
<gene>
    <name evidence="1" type="ORF">G6F64_011147</name>
</gene>
<dbReference type="OrthoDB" id="2206789at2759"/>
<dbReference type="AlphaFoldDB" id="A0A9P7BMR1"/>
<proteinExistence type="predicted"/>
<evidence type="ECO:0000313" key="2">
    <source>
        <dbReference type="Proteomes" id="UP000716291"/>
    </source>
</evidence>
<name>A0A9P7BMR1_RHIOR</name>
<reference evidence="1" key="1">
    <citation type="journal article" date="2020" name="Microb. Genom.">
        <title>Genetic diversity of clinical and environmental Mucorales isolates obtained from an investigation of mucormycosis cases among solid organ transplant recipients.</title>
        <authorList>
            <person name="Nguyen M.H."/>
            <person name="Kaul D."/>
            <person name="Muto C."/>
            <person name="Cheng S.J."/>
            <person name="Richter R.A."/>
            <person name="Bruno V.M."/>
            <person name="Liu G."/>
            <person name="Beyhan S."/>
            <person name="Sundermann A.J."/>
            <person name="Mounaud S."/>
            <person name="Pasculle A.W."/>
            <person name="Nierman W.C."/>
            <person name="Driscoll E."/>
            <person name="Cumbie R."/>
            <person name="Clancy C.J."/>
            <person name="Dupont C.L."/>
        </authorList>
    </citation>
    <scope>NUCLEOTIDE SEQUENCE</scope>
    <source>
        <strain evidence="1">GL11</strain>
    </source>
</reference>
<evidence type="ECO:0000313" key="1">
    <source>
        <dbReference type="EMBL" id="KAG1302185.1"/>
    </source>
</evidence>
<organism evidence="1 2">
    <name type="scientific">Rhizopus oryzae</name>
    <name type="common">Mucormycosis agent</name>
    <name type="synonym">Rhizopus arrhizus var. delemar</name>
    <dbReference type="NCBI Taxonomy" id="64495"/>
    <lineage>
        <taxon>Eukaryota</taxon>
        <taxon>Fungi</taxon>
        <taxon>Fungi incertae sedis</taxon>
        <taxon>Mucoromycota</taxon>
        <taxon>Mucoromycotina</taxon>
        <taxon>Mucoromycetes</taxon>
        <taxon>Mucorales</taxon>
        <taxon>Mucorineae</taxon>
        <taxon>Rhizopodaceae</taxon>
        <taxon>Rhizopus</taxon>
    </lineage>
</organism>